<keyword evidence="2" id="KW-1185">Reference proteome</keyword>
<accession>A0A6G1DI96</accession>
<sequence>MKLLFVEMGVDYDQHDQDIIAAAMRAGLQATPELEKKQQRREKGENVERKGNFDIFYSQAKAACMDADAALIRSGGGWADPGCCFVLKC</sequence>
<proteinExistence type="predicted"/>
<protein>
    <submittedName>
        <fullName evidence="1">Uncharacterized protein</fullName>
    </submittedName>
</protein>
<gene>
    <name evidence="1" type="ORF">E2562_013016</name>
</gene>
<dbReference type="EMBL" id="SPHZ02000006">
    <property type="protein sequence ID" value="KAF0912121.1"/>
    <property type="molecule type" value="Genomic_DNA"/>
</dbReference>
<dbReference type="Proteomes" id="UP000479710">
    <property type="component" value="Unassembled WGS sequence"/>
</dbReference>
<dbReference type="AlphaFoldDB" id="A0A6G1DI96"/>
<evidence type="ECO:0000313" key="1">
    <source>
        <dbReference type="EMBL" id="KAF0912121.1"/>
    </source>
</evidence>
<reference evidence="1 2" key="1">
    <citation type="submission" date="2019-11" db="EMBL/GenBank/DDBJ databases">
        <title>Whole genome sequence of Oryza granulata.</title>
        <authorList>
            <person name="Li W."/>
        </authorList>
    </citation>
    <scope>NUCLEOTIDE SEQUENCE [LARGE SCALE GENOMIC DNA]</scope>
    <source>
        <strain evidence="2">cv. Menghai</strain>
        <tissue evidence="1">Leaf</tissue>
    </source>
</reference>
<evidence type="ECO:0000313" key="2">
    <source>
        <dbReference type="Proteomes" id="UP000479710"/>
    </source>
</evidence>
<comment type="caution">
    <text evidence="1">The sequence shown here is derived from an EMBL/GenBank/DDBJ whole genome shotgun (WGS) entry which is preliminary data.</text>
</comment>
<organism evidence="1 2">
    <name type="scientific">Oryza meyeriana var. granulata</name>
    <dbReference type="NCBI Taxonomy" id="110450"/>
    <lineage>
        <taxon>Eukaryota</taxon>
        <taxon>Viridiplantae</taxon>
        <taxon>Streptophyta</taxon>
        <taxon>Embryophyta</taxon>
        <taxon>Tracheophyta</taxon>
        <taxon>Spermatophyta</taxon>
        <taxon>Magnoliopsida</taxon>
        <taxon>Liliopsida</taxon>
        <taxon>Poales</taxon>
        <taxon>Poaceae</taxon>
        <taxon>BOP clade</taxon>
        <taxon>Oryzoideae</taxon>
        <taxon>Oryzeae</taxon>
        <taxon>Oryzinae</taxon>
        <taxon>Oryza</taxon>
        <taxon>Oryza meyeriana</taxon>
    </lineage>
</organism>
<name>A0A6G1DI96_9ORYZ</name>